<dbReference type="SUPFAM" id="SSF53474">
    <property type="entry name" value="alpha/beta-Hydrolases"/>
    <property type="match status" value="1"/>
</dbReference>
<feature type="domain" description="Peptidase S33 tripeptidyl aminopeptidase-like C-terminal" evidence="5">
    <location>
        <begin position="515"/>
        <end position="615"/>
    </location>
</feature>
<dbReference type="PANTHER" id="PTHR43248">
    <property type="entry name" value="2-SUCCINYL-6-HYDROXY-2,4-CYCLOHEXADIENE-1-CARBOXYLATE SYNTHASE"/>
    <property type="match status" value="1"/>
</dbReference>
<dbReference type="EMBL" id="MDYL01000002">
    <property type="protein sequence ID" value="OQD77673.1"/>
    <property type="molecule type" value="Genomic_DNA"/>
</dbReference>
<evidence type="ECO:0000313" key="7">
    <source>
        <dbReference type="Proteomes" id="UP000191522"/>
    </source>
</evidence>
<sequence>MNDWKSIDPRPPICRVAPPRRSFSRWLIAILVGVAYFWFVILASPVSYPEVTSEPLFSWEDTPPSKSLEYRDCGDGFQCARLEVQMDYNRSDGEGRKFTLAVVRLPAKVPVGDPRYGGAILINPGGPGGSGALQAFLSGRNLQTIVDAESDPIFPAPENSDKYFDIIGFDPRGVGSTSPAVTCFPDGTSQRTWELQVAAEGMLGSGPDSLLRNWQRTQALNSGCSVSEMTAHQGNESMMEYVSTPFVAQDMVTIIERHGEWREKEGIKAQVSYDQSHGPDESRAILRRTQWRFNEEPLLYWGRSYGTVLGATFAALFPDRVQRAVLDGVVNMDKYYEGRGSSPLVDADAIFSRFGQYCSAVGSNDCPFFVEGGPQAILDAYWMLEDQILNMSIPATASATRGPEVVTWGDMKVILRISVYQPLLAFHALAYHISELAKGNPGTMADFKHSSHFAACLSSECRVAGPWSVECSREQDNTLYASTAILCSDAEYMTQLSIEEFQDAWDRLKTDSATIGDYWAQLHLSCAGWKAKAKYKFTGPWGGVTSHPMLFVSNTLDPVTPLSSAQHMWQQFPGSGLLQQDSEGHTTIAAPSMCVAKSIRIYFQTGELPAAGTLCEADLKPLVGTPHKAKTKDMNVTDGRLFDALMAEVNLGHWPGLPL</sequence>
<protein>
    <recommendedName>
        <fullName evidence="8">Peptidase S33 tripeptidyl aminopeptidase-like C-terminal domain-containing protein</fullName>
    </recommendedName>
</protein>
<dbReference type="STRING" id="69771.A0A1V6PLA6"/>
<dbReference type="AlphaFoldDB" id="A0A1V6PLA6"/>
<dbReference type="Gene3D" id="3.40.50.1820">
    <property type="entry name" value="alpha/beta hydrolase"/>
    <property type="match status" value="1"/>
</dbReference>
<keyword evidence="7" id="KW-1185">Reference proteome</keyword>
<name>A0A1V6PLA6_PENDC</name>
<reference evidence="7" key="1">
    <citation type="journal article" date="2017" name="Nat. Microbiol.">
        <title>Global analysis of biosynthetic gene clusters reveals vast potential of secondary metabolite production in Penicillium species.</title>
        <authorList>
            <person name="Nielsen J.C."/>
            <person name="Grijseels S."/>
            <person name="Prigent S."/>
            <person name="Ji B."/>
            <person name="Dainat J."/>
            <person name="Nielsen K.F."/>
            <person name="Frisvad J.C."/>
            <person name="Workman M."/>
            <person name="Nielsen J."/>
        </authorList>
    </citation>
    <scope>NUCLEOTIDE SEQUENCE [LARGE SCALE GENOMIC DNA]</scope>
    <source>
        <strain evidence="7">IBT 11843</strain>
    </source>
</reference>
<comment type="similarity">
    <text evidence="1">Belongs to the peptidase S33 family.</text>
</comment>
<comment type="caution">
    <text evidence="6">The sequence shown here is derived from an EMBL/GenBank/DDBJ whole genome shotgun (WGS) entry which is preliminary data.</text>
</comment>
<dbReference type="InterPro" id="IPR013595">
    <property type="entry name" value="Pept_S33_TAP-like_C"/>
</dbReference>
<evidence type="ECO:0000256" key="1">
    <source>
        <dbReference type="ARBA" id="ARBA00010088"/>
    </source>
</evidence>
<dbReference type="Pfam" id="PF08386">
    <property type="entry name" value="Abhydrolase_4"/>
    <property type="match status" value="1"/>
</dbReference>
<evidence type="ECO:0000259" key="4">
    <source>
        <dbReference type="Pfam" id="PF00561"/>
    </source>
</evidence>
<evidence type="ECO:0000256" key="2">
    <source>
        <dbReference type="ARBA" id="ARBA00022801"/>
    </source>
</evidence>
<dbReference type="Proteomes" id="UP000191522">
    <property type="component" value="Unassembled WGS sequence"/>
</dbReference>
<feature type="transmembrane region" description="Helical" evidence="3">
    <location>
        <begin position="26"/>
        <end position="48"/>
    </location>
</feature>
<proteinExistence type="inferred from homology"/>
<keyword evidence="3" id="KW-1133">Transmembrane helix</keyword>
<dbReference type="GO" id="GO:0016787">
    <property type="term" value="F:hydrolase activity"/>
    <property type="evidence" value="ECO:0007669"/>
    <property type="project" value="UniProtKB-KW"/>
</dbReference>
<evidence type="ECO:0008006" key="8">
    <source>
        <dbReference type="Google" id="ProtNLM"/>
    </source>
</evidence>
<accession>A0A1V6PLA6</accession>
<dbReference type="OMA" id="FAQRNWE"/>
<feature type="domain" description="AB hydrolase-1" evidence="4">
    <location>
        <begin position="119"/>
        <end position="329"/>
    </location>
</feature>
<evidence type="ECO:0000256" key="3">
    <source>
        <dbReference type="SAM" id="Phobius"/>
    </source>
</evidence>
<keyword evidence="2" id="KW-0378">Hydrolase</keyword>
<evidence type="ECO:0000259" key="5">
    <source>
        <dbReference type="Pfam" id="PF08386"/>
    </source>
</evidence>
<evidence type="ECO:0000313" key="6">
    <source>
        <dbReference type="EMBL" id="OQD77673.1"/>
    </source>
</evidence>
<dbReference type="InterPro" id="IPR000073">
    <property type="entry name" value="AB_hydrolase_1"/>
</dbReference>
<dbReference type="Pfam" id="PF00561">
    <property type="entry name" value="Abhydrolase_1"/>
    <property type="match status" value="1"/>
</dbReference>
<dbReference type="PANTHER" id="PTHR43248:SF25">
    <property type="entry name" value="AB HYDROLASE-1 DOMAIN-CONTAINING PROTEIN-RELATED"/>
    <property type="match status" value="1"/>
</dbReference>
<dbReference type="GO" id="GO:0072330">
    <property type="term" value="P:monocarboxylic acid biosynthetic process"/>
    <property type="evidence" value="ECO:0007669"/>
    <property type="project" value="UniProtKB-ARBA"/>
</dbReference>
<keyword evidence="3" id="KW-0812">Transmembrane</keyword>
<keyword evidence="3" id="KW-0472">Membrane</keyword>
<gene>
    <name evidence="6" type="ORF">PENDEC_c002G05956</name>
</gene>
<dbReference type="OrthoDB" id="425534at2759"/>
<dbReference type="InterPro" id="IPR051601">
    <property type="entry name" value="Serine_prot/Carboxylest_S33"/>
</dbReference>
<organism evidence="6 7">
    <name type="scientific">Penicillium decumbens</name>
    <dbReference type="NCBI Taxonomy" id="69771"/>
    <lineage>
        <taxon>Eukaryota</taxon>
        <taxon>Fungi</taxon>
        <taxon>Dikarya</taxon>
        <taxon>Ascomycota</taxon>
        <taxon>Pezizomycotina</taxon>
        <taxon>Eurotiomycetes</taxon>
        <taxon>Eurotiomycetidae</taxon>
        <taxon>Eurotiales</taxon>
        <taxon>Aspergillaceae</taxon>
        <taxon>Penicillium</taxon>
    </lineage>
</organism>
<dbReference type="InterPro" id="IPR029058">
    <property type="entry name" value="AB_hydrolase_fold"/>
</dbReference>
<dbReference type="GO" id="GO:0017000">
    <property type="term" value="P:antibiotic biosynthetic process"/>
    <property type="evidence" value="ECO:0007669"/>
    <property type="project" value="UniProtKB-ARBA"/>
</dbReference>